<dbReference type="Gene3D" id="2.70.98.10">
    <property type="match status" value="1"/>
</dbReference>
<evidence type="ECO:0000259" key="14">
    <source>
        <dbReference type="Pfam" id="PF02837"/>
    </source>
</evidence>
<dbReference type="InterPro" id="IPR006102">
    <property type="entry name" value="Ig-like_GH2"/>
</dbReference>
<evidence type="ECO:0000256" key="4">
    <source>
        <dbReference type="ARBA" id="ARBA00011245"/>
    </source>
</evidence>
<feature type="signal peptide" evidence="11">
    <location>
        <begin position="1"/>
        <end position="21"/>
    </location>
</feature>
<evidence type="ECO:0000256" key="2">
    <source>
        <dbReference type="ARBA" id="ARBA00001913"/>
    </source>
</evidence>
<dbReference type="GO" id="GO:0005990">
    <property type="term" value="P:lactose catabolic process"/>
    <property type="evidence" value="ECO:0007669"/>
    <property type="project" value="TreeGrafter"/>
</dbReference>
<evidence type="ECO:0000256" key="7">
    <source>
        <dbReference type="ARBA" id="ARBA00022837"/>
    </source>
</evidence>
<name>A0AAU9D7N3_9BACT</name>
<evidence type="ECO:0000259" key="13">
    <source>
        <dbReference type="Pfam" id="PF02836"/>
    </source>
</evidence>
<accession>A0AAU9D7N3</accession>
<dbReference type="SUPFAM" id="SSF74650">
    <property type="entry name" value="Galactose mutarotase-like"/>
    <property type="match status" value="1"/>
</dbReference>
<feature type="domain" description="Glycoside hydrolase family 2 catalytic" evidence="13">
    <location>
        <begin position="297"/>
        <end position="510"/>
    </location>
</feature>
<organism evidence="16 17">
    <name type="scientific">Fulvitalea axinellae</name>
    <dbReference type="NCBI Taxonomy" id="1182444"/>
    <lineage>
        <taxon>Bacteria</taxon>
        <taxon>Pseudomonadati</taxon>
        <taxon>Bacteroidota</taxon>
        <taxon>Cytophagia</taxon>
        <taxon>Cytophagales</taxon>
        <taxon>Persicobacteraceae</taxon>
        <taxon>Fulvitalea</taxon>
    </lineage>
</organism>
<keyword evidence="11" id="KW-0732">Signal</keyword>
<evidence type="ECO:0000256" key="5">
    <source>
        <dbReference type="ARBA" id="ARBA00012756"/>
    </source>
</evidence>
<dbReference type="Gene3D" id="2.60.40.10">
    <property type="entry name" value="Immunoglobulins"/>
    <property type="match status" value="2"/>
</dbReference>
<dbReference type="GO" id="GO:0004565">
    <property type="term" value="F:beta-galactosidase activity"/>
    <property type="evidence" value="ECO:0007669"/>
    <property type="project" value="UniProtKB-EC"/>
</dbReference>
<keyword evidence="7" id="KW-0106">Calcium</keyword>
<feature type="region of interest" description="Disordered" evidence="10">
    <location>
        <begin position="884"/>
        <end position="912"/>
    </location>
</feature>
<evidence type="ECO:0000313" key="17">
    <source>
        <dbReference type="Proteomes" id="UP001348817"/>
    </source>
</evidence>
<gene>
    <name evidence="16" type="ORF">FUAX_44550</name>
</gene>
<keyword evidence="16" id="KW-0614">Plasmid</keyword>
<dbReference type="Proteomes" id="UP001348817">
    <property type="component" value="Plasmid pFA2"/>
</dbReference>
<dbReference type="EC" id="3.2.1.23" evidence="5"/>
<feature type="chain" id="PRO_5043347502" description="beta-galactosidase" evidence="11">
    <location>
        <begin position="22"/>
        <end position="919"/>
    </location>
</feature>
<comment type="similarity">
    <text evidence="3">Belongs to the glycosyl hydrolase 2 family.</text>
</comment>
<evidence type="ECO:0000259" key="12">
    <source>
        <dbReference type="Pfam" id="PF00703"/>
    </source>
</evidence>
<dbReference type="InterPro" id="IPR006104">
    <property type="entry name" value="Glyco_hydro_2_N"/>
</dbReference>
<dbReference type="AlphaFoldDB" id="A0AAU9D7N3"/>
<evidence type="ECO:0000256" key="10">
    <source>
        <dbReference type="SAM" id="MobiDB-lite"/>
    </source>
</evidence>
<comment type="catalytic activity">
    <reaction evidence="1">
        <text>Hydrolysis of terminal non-reducing beta-D-galactose residues in beta-D-galactosides.</text>
        <dbReference type="EC" id="3.2.1.23"/>
    </reaction>
</comment>
<dbReference type="Pfam" id="PF02837">
    <property type="entry name" value="Glyco_hydro_2_N"/>
    <property type="match status" value="1"/>
</dbReference>
<dbReference type="InterPro" id="IPR036156">
    <property type="entry name" value="Beta-gal/glucu_dom_sf"/>
</dbReference>
<dbReference type="KEGG" id="fax:FUAX_44550"/>
<evidence type="ECO:0000256" key="1">
    <source>
        <dbReference type="ARBA" id="ARBA00001412"/>
    </source>
</evidence>
<dbReference type="InterPro" id="IPR006103">
    <property type="entry name" value="Glyco_hydro_2_cat"/>
</dbReference>
<dbReference type="InterPro" id="IPR006101">
    <property type="entry name" value="Glyco_hydro_2"/>
</dbReference>
<evidence type="ECO:0000256" key="9">
    <source>
        <dbReference type="ARBA" id="ARBA00032230"/>
    </source>
</evidence>
<feature type="compositionally biased region" description="Polar residues" evidence="10">
    <location>
        <begin position="885"/>
        <end position="904"/>
    </location>
</feature>
<proteinExistence type="inferred from homology"/>
<comment type="cofactor">
    <cofactor evidence="2">
        <name>Ca(2+)</name>
        <dbReference type="ChEBI" id="CHEBI:29108"/>
    </cofactor>
</comment>
<dbReference type="InterPro" id="IPR050347">
    <property type="entry name" value="Bact_Beta-galactosidase"/>
</dbReference>
<dbReference type="Pfam" id="PF00703">
    <property type="entry name" value="Glyco_hydro_2"/>
    <property type="match status" value="1"/>
</dbReference>
<dbReference type="SUPFAM" id="SSF49785">
    <property type="entry name" value="Galactose-binding domain-like"/>
    <property type="match status" value="1"/>
</dbReference>
<dbReference type="InterPro" id="IPR014718">
    <property type="entry name" value="GH-type_carb-bd"/>
</dbReference>
<evidence type="ECO:0000256" key="6">
    <source>
        <dbReference type="ARBA" id="ARBA00022801"/>
    </source>
</evidence>
<dbReference type="GO" id="GO:0009341">
    <property type="term" value="C:beta-galactosidase complex"/>
    <property type="evidence" value="ECO:0007669"/>
    <property type="project" value="InterPro"/>
</dbReference>
<dbReference type="InterPro" id="IPR011013">
    <property type="entry name" value="Gal_mutarotase_sf_dom"/>
</dbReference>
<evidence type="ECO:0000256" key="8">
    <source>
        <dbReference type="ARBA" id="ARBA00023295"/>
    </source>
</evidence>
<dbReference type="Pfam" id="PF02929">
    <property type="entry name" value="Bgal_small_N"/>
    <property type="match status" value="1"/>
</dbReference>
<dbReference type="Pfam" id="PF02836">
    <property type="entry name" value="Glyco_hydro_2_C"/>
    <property type="match status" value="1"/>
</dbReference>
<keyword evidence="6" id="KW-0378">Hydrolase</keyword>
<comment type="subunit">
    <text evidence="4">Monomer.</text>
</comment>
<geneLocation type="plasmid" evidence="16 17">
    <name>pFA2</name>
</geneLocation>
<keyword evidence="17" id="KW-1185">Reference proteome</keyword>
<dbReference type="PANTHER" id="PTHR46323:SF2">
    <property type="entry name" value="BETA-GALACTOSIDASE"/>
    <property type="match status" value="1"/>
</dbReference>
<evidence type="ECO:0000256" key="3">
    <source>
        <dbReference type="ARBA" id="ARBA00007401"/>
    </source>
</evidence>
<dbReference type="InterPro" id="IPR013783">
    <property type="entry name" value="Ig-like_fold"/>
</dbReference>
<dbReference type="GO" id="GO:0030246">
    <property type="term" value="F:carbohydrate binding"/>
    <property type="evidence" value="ECO:0007669"/>
    <property type="project" value="InterPro"/>
</dbReference>
<dbReference type="InterPro" id="IPR008979">
    <property type="entry name" value="Galactose-bd-like_sf"/>
</dbReference>
<dbReference type="SUPFAM" id="SSF49303">
    <property type="entry name" value="beta-Galactosidase/glucuronidase domain"/>
    <property type="match status" value="2"/>
</dbReference>
<protein>
    <recommendedName>
        <fullName evidence="5">beta-galactosidase</fullName>
        <ecNumber evidence="5">3.2.1.23</ecNumber>
    </recommendedName>
    <alternativeName>
        <fullName evidence="9">Lactase</fullName>
    </alternativeName>
</protein>
<evidence type="ECO:0000259" key="15">
    <source>
        <dbReference type="Pfam" id="PF02929"/>
    </source>
</evidence>
<reference evidence="16 17" key="1">
    <citation type="submission" date="2021-12" db="EMBL/GenBank/DDBJ databases">
        <title>Genome sequencing of bacteria with rrn-lacking chromosome and rrn-plasmid.</title>
        <authorList>
            <person name="Anda M."/>
            <person name="Iwasaki W."/>
        </authorList>
    </citation>
    <scope>NUCLEOTIDE SEQUENCE [LARGE SCALE GENOMIC DNA]</scope>
    <source>
        <strain evidence="16 17">DSM 100852</strain>
        <plasmid evidence="16 17">pFA2</plasmid>
    </source>
</reference>
<dbReference type="PRINTS" id="PR00132">
    <property type="entry name" value="GLHYDRLASE2"/>
</dbReference>
<sequence>MKSKFRFLTALLFLFATVAVAQESQRQYLSGKGIDDAVSWDFYCTKGMNSGKWSTIPVPSSWEPQGFGTPRYGLGKNMVKADERGIYKHEFTVDKSAKGKRVEIVFEGSMVETTVFVNGKKAGAKHVGGFYRFKYDISKLVHYGQKNSLRVEVDKMSKNGSVNSAEREGDFWTVAGIYRPVYLEISPKERIEGFAVDARMDGSLSVDVRLLPRGKKYTLRQSLYDLVTGEQVGEAKEFPLPKNGDVQLQNTYNNVKTWDCESPNLYVLSLDLLKNGKTVHTKKERIGFRTVETRPNDGIYLNGVKMVFKGSNYHSWHPEWGRATSKRLSIEDALLMKEMNMNAVRMAHYPHDQHFYDVCDSLGLMVFDELGAYQASYDFEIGKRVLTQMMEANVNHPSIVAFANGNEGGYDLDLEPVFKALDPQKRFVYHPTHYHNGFDAQHYKSHNYGVHTFHHSRDIFVQTEFLHALYDGGAGAGLSDFWEEMRTSQNSGGGFIWAFLDEGIRRRDLNDSIDCSGDKGADGILGPHREKEASFYTVRDVWSPIQFTRRYIPESFDGRLKVENQYLHTNLDQCNYIWRLETLPTPSAKGQTVAQGKGQFPSAEPGLKAYMKLNLPSLRNADLLVLEAFDKEDNKVNTWTWPIKFPMDIAKRFVKEAKSDGKVNVETNGDKLTAKADDIKVTFDLKTGLLTSVHNSKGEIPFNNGPRFVKGYELKKLEHKMVGDTLEILSRFTEKRSWAKWRVFPSGLVKLSYRIFNIRGRHEMLGITFDFPETPDLKARWLGKGPYRVWNNRTRGQNLGEWGNTYNNTRTGAQWVYPEFKGYFGDLYWAEISNNSQSFTIVSETDYSFLHLFTPEMDEARNCQLPPFPEGNISLMNAIPAIGTKINSPDNTGPNGQPHSLNQHGEQKPLEGDYWFDFR</sequence>
<dbReference type="SUPFAM" id="SSF51445">
    <property type="entry name" value="(Trans)glycosidases"/>
    <property type="match status" value="1"/>
</dbReference>
<feature type="domain" description="Glycoside hydrolase family 2 immunoglobulin-like beta-sandwich" evidence="12">
    <location>
        <begin position="200"/>
        <end position="289"/>
    </location>
</feature>
<dbReference type="RefSeq" id="WP_338395172.1">
    <property type="nucleotide sequence ID" value="NZ_AP025316.1"/>
</dbReference>
<dbReference type="EMBL" id="AP025316">
    <property type="protein sequence ID" value="BDD12023.1"/>
    <property type="molecule type" value="Genomic_DNA"/>
</dbReference>
<dbReference type="InterPro" id="IPR017853">
    <property type="entry name" value="GH"/>
</dbReference>
<evidence type="ECO:0000313" key="16">
    <source>
        <dbReference type="EMBL" id="BDD12023.1"/>
    </source>
</evidence>
<dbReference type="InterPro" id="IPR004199">
    <property type="entry name" value="B-gal_small/dom_5"/>
</dbReference>
<feature type="domain" description="Beta galactosidase small chain/" evidence="15">
    <location>
        <begin position="736"/>
        <end position="867"/>
    </location>
</feature>
<dbReference type="PANTHER" id="PTHR46323">
    <property type="entry name" value="BETA-GALACTOSIDASE"/>
    <property type="match status" value="1"/>
</dbReference>
<dbReference type="Gene3D" id="2.60.120.260">
    <property type="entry name" value="Galactose-binding domain-like"/>
    <property type="match status" value="1"/>
</dbReference>
<dbReference type="Gene3D" id="3.20.20.80">
    <property type="entry name" value="Glycosidases"/>
    <property type="match status" value="1"/>
</dbReference>
<evidence type="ECO:0000256" key="11">
    <source>
        <dbReference type="SAM" id="SignalP"/>
    </source>
</evidence>
<feature type="domain" description="Glycosyl hydrolases family 2 sugar binding" evidence="14">
    <location>
        <begin position="54"/>
        <end position="184"/>
    </location>
</feature>
<keyword evidence="8" id="KW-0326">Glycosidase</keyword>